<keyword evidence="1" id="KW-1133">Transmembrane helix</keyword>
<proteinExistence type="predicted"/>
<evidence type="ECO:0000256" key="1">
    <source>
        <dbReference type="SAM" id="Phobius"/>
    </source>
</evidence>
<keyword evidence="1" id="KW-0812">Transmembrane</keyword>
<gene>
    <name evidence="2" type="ORF">G0Q06_03060</name>
</gene>
<reference evidence="2 3" key="1">
    <citation type="submission" date="2020-02" db="EMBL/GenBank/DDBJ databases">
        <title>Albibacoteraceae fam. nov., the first described family within the subdivision 4 Verrucomicrobia.</title>
        <authorList>
            <person name="Xi F."/>
        </authorList>
    </citation>
    <scope>NUCLEOTIDE SEQUENCE [LARGE SCALE GENOMIC DNA]</scope>
    <source>
        <strain evidence="2 3">CK1056</strain>
    </source>
</reference>
<dbReference type="EMBL" id="JAAGNX010000001">
    <property type="protein sequence ID" value="NDV61422.1"/>
    <property type="molecule type" value="Genomic_DNA"/>
</dbReference>
<accession>A0A6B2LZ30</accession>
<name>A0A6B2LZ30_9BACT</name>
<feature type="transmembrane region" description="Helical" evidence="1">
    <location>
        <begin position="84"/>
        <end position="105"/>
    </location>
</feature>
<keyword evidence="1" id="KW-0472">Membrane</keyword>
<dbReference type="AlphaFoldDB" id="A0A6B2LZ30"/>
<organism evidence="2 3">
    <name type="scientific">Oceanipulchritudo coccoides</name>
    <dbReference type="NCBI Taxonomy" id="2706888"/>
    <lineage>
        <taxon>Bacteria</taxon>
        <taxon>Pseudomonadati</taxon>
        <taxon>Verrucomicrobiota</taxon>
        <taxon>Opitutia</taxon>
        <taxon>Puniceicoccales</taxon>
        <taxon>Oceanipulchritudinaceae</taxon>
        <taxon>Oceanipulchritudo</taxon>
    </lineage>
</organism>
<evidence type="ECO:0000313" key="3">
    <source>
        <dbReference type="Proteomes" id="UP000478417"/>
    </source>
</evidence>
<sequence length="204" mass="22935">MNKWIAKQFIAFSEITGRPVPRLVHKLVSREVLEEESKKEHQFTEALRGEGRRESIPSSLVDQLDQTLGKQEVSAARQPTENKLIFPLWATAAAAVLLVSLTIFMPDPFEEDEQTPVLVESIQTVETPPAEVAVSPVETNLPGLLLQSVKRDLVVQPMLREQERLAADMTNAIQYMADSFLPDRYAERVNENLRSLKDGVTKSI</sequence>
<comment type="caution">
    <text evidence="2">The sequence shown here is derived from an EMBL/GenBank/DDBJ whole genome shotgun (WGS) entry which is preliminary data.</text>
</comment>
<keyword evidence="3" id="KW-1185">Reference proteome</keyword>
<evidence type="ECO:0000313" key="2">
    <source>
        <dbReference type="EMBL" id="NDV61422.1"/>
    </source>
</evidence>
<dbReference type="RefSeq" id="WP_163962348.1">
    <property type="nucleotide sequence ID" value="NZ_JAAGNX010000001.1"/>
</dbReference>
<dbReference type="Proteomes" id="UP000478417">
    <property type="component" value="Unassembled WGS sequence"/>
</dbReference>
<protein>
    <submittedName>
        <fullName evidence="2">Uncharacterized protein</fullName>
    </submittedName>
</protein>